<dbReference type="Proteomes" id="UP000199337">
    <property type="component" value="Unassembled WGS sequence"/>
</dbReference>
<dbReference type="Pfam" id="PF13487">
    <property type="entry name" value="HD_5"/>
    <property type="match status" value="1"/>
</dbReference>
<sequence>MICTLLKENYLDKHQNNVAFYAGQMGKIICQGMVDIVIEAALMHDVGKTEIDNKIIFRPGPLDEAEWEVMRLHPLLGASMIMRRVVKISSSKKCKPSTIALAVLHHHERWDGTGYPDGLAGDDIPLIARIIAVADAFDAMTTDRPYRKALSKEDAVKEIISCSGTQFDPNVAEVFTNNKFVLSTV</sequence>
<dbReference type="STRING" id="341036.SAMN05660649_04795"/>
<evidence type="ECO:0000313" key="2">
    <source>
        <dbReference type="EMBL" id="SFH33745.1"/>
    </source>
</evidence>
<keyword evidence="3" id="KW-1185">Reference proteome</keyword>
<proteinExistence type="predicted"/>
<dbReference type="SMART" id="SM00471">
    <property type="entry name" value="HDc"/>
    <property type="match status" value="1"/>
</dbReference>
<feature type="domain" description="HD-GYP" evidence="1">
    <location>
        <begin position="1"/>
        <end position="185"/>
    </location>
</feature>
<reference evidence="3" key="1">
    <citation type="submission" date="2016-10" db="EMBL/GenBank/DDBJ databases">
        <authorList>
            <person name="Varghese N."/>
            <person name="Submissions S."/>
        </authorList>
    </citation>
    <scope>NUCLEOTIDE SEQUENCE [LARGE SCALE GENOMIC DNA]</scope>
    <source>
        <strain evidence="3">DSM 17038</strain>
    </source>
</reference>
<dbReference type="PROSITE" id="PS51832">
    <property type="entry name" value="HD_GYP"/>
    <property type="match status" value="1"/>
</dbReference>
<gene>
    <name evidence="2" type="ORF">SAMN05660649_04795</name>
</gene>
<dbReference type="SUPFAM" id="SSF109604">
    <property type="entry name" value="HD-domain/PDEase-like"/>
    <property type="match status" value="1"/>
</dbReference>
<evidence type="ECO:0000259" key="1">
    <source>
        <dbReference type="PROSITE" id="PS51832"/>
    </source>
</evidence>
<protein>
    <submittedName>
        <fullName evidence="2">HD domain-containing protein</fullName>
    </submittedName>
</protein>
<name>A0A1I2Z847_9FIRM</name>
<organism evidence="2 3">
    <name type="scientific">Desulfotruncus arcticus DSM 17038</name>
    <dbReference type="NCBI Taxonomy" id="1121424"/>
    <lineage>
        <taxon>Bacteria</taxon>
        <taxon>Bacillati</taxon>
        <taxon>Bacillota</taxon>
        <taxon>Clostridia</taxon>
        <taxon>Eubacteriales</taxon>
        <taxon>Desulfallaceae</taxon>
        <taxon>Desulfotruncus</taxon>
    </lineage>
</organism>
<accession>A0A1I2Z847</accession>
<dbReference type="Gene3D" id="1.10.3210.10">
    <property type="entry name" value="Hypothetical protein af1432"/>
    <property type="match status" value="1"/>
</dbReference>
<dbReference type="InterPro" id="IPR003607">
    <property type="entry name" value="HD/PDEase_dom"/>
</dbReference>
<dbReference type="AlphaFoldDB" id="A0A1I2Z847"/>
<dbReference type="CDD" id="cd00077">
    <property type="entry name" value="HDc"/>
    <property type="match status" value="1"/>
</dbReference>
<dbReference type="EMBL" id="FOOX01000025">
    <property type="protein sequence ID" value="SFH33745.1"/>
    <property type="molecule type" value="Genomic_DNA"/>
</dbReference>
<dbReference type="PANTHER" id="PTHR43155">
    <property type="entry name" value="CYCLIC DI-GMP PHOSPHODIESTERASE PA4108-RELATED"/>
    <property type="match status" value="1"/>
</dbReference>
<evidence type="ECO:0000313" key="3">
    <source>
        <dbReference type="Proteomes" id="UP000199337"/>
    </source>
</evidence>
<dbReference type="InterPro" id="IPR037522">
    <property type="entry name" value="HD_GYP_dom"/>
</dbReference>